<evidence type="ECO:0000256" key="1">
    <source>
        <dbReference type="ARBA" id="ARBA00004141"/>
    </source>
</evidence>
<evidence type="ECO:0000259" key="9">
    <source>
        <dbReference type="Pfam" id="PF16916"/>
    </source>
</evidence>
<proteinExistence type="inferred from homology"/>
<evidence type="ECO:0000313" key="11">
    <source>
        <dbReference type="Proteomes" id="UP000835052"/>
    </source>
</evidence>
<protein>
    <recommendedName>
        <fullName evidence="12">Cation efflux protein cytoplasmic domain-containing protein</fullName>
    </recommendedName>
</protein>
<feature type="transmembrane region" description="Helical" evidence="7">
    <location>
        <begin position="182"/>
        <end position="201"/>
    </location>
</feature>
<accession>A0A8S1HLV1</accession>
<dbReference type="SUPFAM" id="SSF161111">
    <property type="entry name" value="Cation efflux protein transmembrane domain-like"/>
    <property type="match status" value="1"/>
</dbReference>
<comment type="subcellular location">
    <subcellularLocation>
        <location evidence="1">Membrane</location>
        <topology evidence="1">Multi-pass membrane protein</topology>
    </subcellularLocation>
</comment>
<dbReference type="GO" id="GO:0008324">
    <property type="term" value="F:monoatomic cation transmembrane transporter activity"/>
    <property type="evidence" value="ECO:0007669"/>
    <property type="project" value="InterPro"/>
</dbReference>
<dbReference type="NCBIfam" id="TIGR01297">
    <property type="entry name" value="CDF"/>
    <property type="match status" value="1"/>
</dbReference>
<organism evidence="10 11">
    <name type="scientific">Caenorhabditis auriculariae</name>
    <dbReference type="NCBI Taxonomy" id="2777116"/>
    <lineage>
        <taxon>Eukaryota</taxon>
        <taxon>Metazoa</taxon>
        <taxon>Ecdysozoa</taxon>
        <taxon>Nematoda</taxon>
        <taxon>Chromadorea</taxon>
        <taxon>Rhabditida</taxon>
        <taxon>Rhabditina</taxon>
        <taxon>Rhabditomorpha</taxon>
        <taxon>Rhabditoidea</taxon>
        <taxon>Rhabditidae</taxon>
        <taxon>Peloderinae</taxon>
        <taxon>Caenorhabditis</taxon>
    </lineage>
</organism>
<reference evidence="10" key="1">
    <citation type="submission" date="2020-10" db="EMBL/GenBank/DDBJ databases">
        <authorList>
            <person name="Kikuchi T."/>
        </authorList>
    </citation>
    <scope>NUCLEOTIDE SEQUENCE</scope>
    <source>
        <strain evidence="10">NKZ352</strain>
    </source>
</reference>
<keyword evidence="5 7" id="KW-1133">Transmembrane helix</keyword>
<feature type="domain" description="Cation efflux protein transmembrane" evidence="8">
    <location>
        <begin position="79"/>
        <end position="266"/>
    </location>
</feature>
<keyword evidence="4 7" id="KW-0812">Transmembrane</keyword>
<dbReference type="PANTHER" id="PTHR43840">
    <property type="entry name" value="MITOCHONDRIAL METAL TRANSPORTER 1-RELATED"/>
    <property type="match status" value="1"/>
</dbReference>
<evidence type="ECO:0000256" key="5">
    <source>
        <dbReference type="ARBA" id="ARBA00022989"/>
    </source>
</evidence>
<evidence type="ECO:0000259" key="8">
    <source>
        <dbReference type="Pfam" id="PF01545"/>
    </source>
</evidence>
<dbReference type="InterPro" id="IPR002524">
    <property type="entry name" value="Cation_efflux"/>
</dbReference>
<dbReference type="GO" id="GO:0016020">
    <property type="term" value="C:membrane"/>
    <property type="evidence" value="ECO:0007669"/>
    <property type="project" value="UniProtKB-SubCell"/>
</dbReference>
<dbReference type="FunFam" id="1.20.1510.10:FF:000005">
    <property type="entry name" value="Putative Cation diffusion facilitator 1"/>
    <property type="match status" value="1"/>
</dbReference>
<evidence type="ECO:0000256" key="2">
    <source>
        <dbReference type="ARBA" id="ARBA00008873"/>
    </source>
</evidence>
<dbReference type="SUPFAM" id="SSF160240">
    <property type="entry name" value="Cation efflux protein cytoplasmic domain-like"/>
    <property type="match status" value="1"/>
</dbReference>
<evidence type="ECO:0000256" key="4">
    <source>
        <dbReference type="ARBA" id="ARBA00022692"/>
    </source>
</evidence>
<feature type="transmembrane region" description="Helical" evidence="7">
    <location>
        <begin position="237"/>
        <end position="256"/>
    </location>
</feature>
<dbReference type="AlphaFoldDB" id="A0A8S1HLV1"/>
<evidence type="ECO:0000256" key="7">
    <source>
        <dbReference type="SAM" id="Phobius"/>
    </source>
</evidence>
<dbReference type="InterPro" id="IPR036837">
    <property type="entry name" value="Cation_efflux_CTD_sf"/>
</dbReference>
<evidence type="ECO:0008006" key="12">
    <source>
        <dbReference type="Google" id="ProtNLM"/>
    </source>
</evidence>
<dbReference type="Pfam" id="PF16916">
    <property type="entry name" value="ZT_dimer"/>
    <property type="match status" value="1"/>
</dbReference>
<keyword evidence="11" id="KW-1185">Reference proteome</keyword>
<dbReference type="Gene3D" id="3.30.70.1350">
    <property type="entry name" value="Cation efflux protein, cytoplasmic domain"/>
    <property type="match status" value="1"/>
</dbReference>
<dbReference type="Pfam" id="PF01545">
    <property type="entry name" value="Cation_efflux"/>
    <property type="match status" value="1"/>
</dbReference>
<evidence type="ECO:0000313" key="10">
    <source>
        <dbReference type="EMBL" id="CAD6196751.1"/>
    </source>
</evidence>
<keyword evidence="3" id="KW-0813">Transport</keyword>
<dbReference type="PANTHER" id="PTHR43840:SF17">
    <property type="entry name" value="CATION EFFLUX PROTEIN CYTOPLASMIC DOMAIN-CONTAINING PROTEIN"/>
    <property type="match status" value="1"/>
</dbReference>
<feature type="domain" description="Cation efflux protein cytoplasmic" evidence="9">
    <location>
        <begin position="273"/>
        <end position="347"/>
    </location>
</feature>
<name>A0A8S1HLV1_9PELO</name>
<feature type="transmembrane region" description="Helical" evidence="7">
    <location>
        <begin position="103"/>
        <end position="127"/>
    </location>
</feature>
<evidence type="ECO:0000256" key="6">
    <source>
        <dbReference type="ARBA" id="ARBA00023136"/>
    </source>
</evidence>
<sequence length="353" mass="39206">MNEKAPLLNTDLNSNNYGYYGQGGKGSWLQRRRKRKAIKEYYEDLDRLTGLYEDDMDLMQGRKKTQKPKPAMDRYLARAAIILNLALVCANLTAAYLSHSLSIVSTFVDSLMDVTSGAILGVCLWLIENTNSFNYPRGRARLELLGVILTSILMGIANMVIIAKSISVIVSGDINPVVNLPTLAIVLGGSGVKAILMTVCFRRGSPSSVVLAMDMRNDIFTSLVGLTSAVIADNFWIYADPIGAIIVCGLIALSWFRHAGEYIPSLVGIRAERELLSRILKIVIEHDDRIKCVDHIMVYHTGVDALVELHIVLDENLPLKITHDISHPLEKKLARLEFVERAFVHCDYDCDGD</sequence>
<evidence type="ECO:0000256" key="3">
    <source>
        <dbReference type="ARBA" id="ARBA00022448"/>
    </source>
</evidence>
<dbReference type="Proteomes" id="UP000835052">
    <property type="component" value="Unassembled WGS sequence"/>
</dbReference>
<comment type="similarity">
    <text evidence="2">Belongs to the cation diffusion facilitator (CDF) transporter (TC 2.A.4) family. SLC30A subfamily.</text>
</comment>
<dbReference type="OrthoDB" id="78296at2759"/>
<dbReference type="EMBL" id="CAJGYM010000078">
    <property type="protein sequence ID" value="CAD6196751.1"/>
    <property type="molecule type" value="Genomic_DNA"/>
</dbReference>
<dbReference type="InterPro" id="IPR050291">
    <property type="entry name" value="CDF_Transporter"/>
</dbReference>
<comment type="caution">
    <text evidence="10">The sequence shown here is derived from an EMBL/GenBank/DDBJ whole genome shotgun (WGS) entry which is preliminary data.</text>
</comment>
<gene>
    <name evidence="10" type="ORF">CAUJ_LOCUS12663</name>
</gene>
<dbReference type="InterPro" id="IPR058533">
    <property type="entry name" value="Cation_efflux_TM"/>
</dbReference>
<dbReference type="InterPro" id="IPR027470">
    <property type="entry name" value="Cation_efflux_CTD"/>
</dbReference>
<keyword evidence="6 7" id="KW-0472">Membrane</keyword>
<feature type="transmembrane region" description="Helical" evidence="7">
    <location>
        <begin position="147"/>
        <end position="170"/>
    </location>
</feature>
<feature type="transmembrane region" description="Helical" evidence="7">
    <location>
        <begin position="75"/>
        <end position="97"/>
    </location>
</feature>
<dbReference type="InterPro" id="IPR027469">
    <property type="entry name" value="Cation_efflux_TMD_sf"/>
</dbReference>
<dbReference type="Gene3D" id="1.20.1510.10">
    <property type="entry name" value="Cation efflux protein transmembrane domain"/>
    <property type="match status" value="1"/>
</dbReference>